<dbReference type="EMBL" id="JAWXYB010000018">
    <property type="protein sequence ID" value="MDX5930031.1"/>
    <property type="molecule type" value="Genomic_DNA"/>
</dbReference>
<evidence type="ECO:0000313" key="2">
    <source>
        <dbReference type="Proteomes" id="UP001279553"/>
    </source>
</evidence>
<gene>
    <name evidence="1" type="ORF">SIL87_04530</name>
</gene>
<dbReference type="AlphaFoldDB" id="A0AAW9DMW4"/>
<dbReference type="Gene3D" id="3.40.50.2000">
    <property type="entry name" value="Glycogen Phosphorylase B"/>
    <property type="match status" value="2"/>
</dbReference>
<sequence>MGDTASRPGDLSAPLAREVAIILESGLFDPGYYAAQKPDLPPDSEPAIHFCVIGWRDGRKPNPYFDPAFYRDRNPDIAAADVNPLVHYIEFGDREGRDPSPMFHALWYRDAYGITGGSVALADYLNRRRTGQVSPVPLFNPVFYLEQNPDVAATGSDPFEHFCAFGIHESRDPSPDFDTGFYVARYRDDIGDQNPLLHYLAHRNGRFLPKRPAHERLIAGAVRAATRPAPEFETVQRLPPAMPRLATLLAYYLPQFHPIPENDAWWGTGFTDWTNLARATPRFAGHYQPRVPRDLGYYSLNDPATLPRQIDMAKAAGIDGFVFYYYWFNRKRLLEAPLERLLSDPSLDTRFCLMWANENWTRRWDGLEREILLAQDYEAEDDAALIDDFARHFADPRYIRLEGRPLLMIYRAALIPDGPATIARWRALFAERHGETPLIFMAQSFHDNDPAPHGLDGAVEFPPHKLVVGAPMINASLDRFDPEFASDVYRYNDIVTASLAAPDPAYPLIRTAVPGWDNDARREGRNGVILQDATPAAYQTWLATLIDRAVRTPVFGTPLVCINAWNEWAEGAYLEPDLHFGAAFLNATGRAACGIHTADTARNLLLVGHDALTHGAQLLLLHLARTLRRHHGIAPRILLLGGGELIASYQTEGLVDLAPDEGALMAHIGRYRAQGITTAIVNSAASARVCRLLADVGIASTLLIHEMPRLIQERSLRGVTRQAMAAARAVVFSSPFVRDALCTALDLTPPHTHILPQGNYQNVRFSNAARAAFRTRHGLQPHDFVVLGVGFADLRKGFDLFLQVFRLIAATRADVHFYWIGEAHLWIRDYLSLEIATATATGRFHLLAFDDHVATAYPIFSTKTIIICNQSA</sequence>
<dbReference type="CDD" id="cd11579">
    <property type="entry name" value="Glyco_tran_WbsX"/>
    <property type="match status" value="1"/>
</dbReference>
<evidence type="ECO:0000313" key="1">
    <source>
        <dbReference type="EMBL" id="MDX5930031.1"/>
    </source>
</evidence>
<dbReference type="PANTHER" id="PTHR41244:SF1">
    <property type="entry name" value="GLYCOSYLTRANSFERASE"/>
    <property type="match status" value="1"/>
</dbReference>
<dbReference type="Proteomes" id="UP001279553">
    <property type="component" value="Unassembled WGS sequence"/>
</dbReference>
<dbReference type="SUPFAM" id="SSF53756">
    <property type="entry name" value="UDP-Glycosyltransferase/glycogen phosphorylase"/>
    <property type="match status" value="1"/>
</dbReference>
<keyword evidence="2" id="KW-1185">Reference proteome</keyword>
<protein>
    <submittedName>
        <fullName evidence="1">Glycoside hydrolase family 99-like domain-containing protein</fullName>
    </submittedName>
</protein>
<comment type="caution">
    <text evidence="1">The sequence shown here is derived from an EMBL/GenBank/DDBJ whole genome shotgun (WGS) entry which is preliminary data.</text>
</comment>
<dbReference type="PANTHER" id="PTHR41244">
    <property type="entry name" value="RHAMNAN SYNTHESIS F"/>
    <property type="match status" value="1"/>
</dbReference>
<dbReference type="Gene3D" id="3.20.20.80">
    <property type="entry name" value="Glycosidases"/>
    <property type="match status" value="1"/>
</dbReference>
<reference evidence="1 2" key="1">
    <citation type="submission" date="2023-11" db="EMBL/GenBank/DDBJ databases">
        <title>MicrobeMod: A computational toolkit for identifying prokaryotic methylation and restriction-modification with nanopore sequencing.</title>
        <authorList>
            <person name="Crits-Christoph A."/>
            <person name="Kang S.C."/>
            <person name="Lee H."/>
            <person name="Ostrov N."/>
        </authorList>
    </citation>
    <scope>NUCLEOTIDE SEQUENCE [LARGE SCALE GENOMIC DNA]</scope>
    <source>
        <strain evidence="1 2">DSMZ 700</strain>
    </source>
</reference>
<organism evidence="1 2">
    <name type="scientific">Acidiphilium acidophilum</name>
    <name type="common">Thiobacillus acidophilus</name>
    <dbReference type="NCBI Taxonomy" id="76588"/>
    <lineage>
        <taxon>Bacteria</taxon>
        <taxon>Pseudomonadati</taxon>
        <taxon>Pseudomonadota</taxon>
        <taxon>Alphaproteobacteria</taxon>
        <taxon>Acetobacterales</taxon>
        <taxon>Acidocellaceae</taxon>
        <taxon>Acidiphilium</taxon>
    </lineage>
</organism>
<name>A0AAW9DMW4_ACIAO</name>
<keyword evidence="1" id="KW-0378">Hydrolase</keyword>
<dbReference type="RefSeq" id="WP_319613003.1">
    <property type="nucleotide sequence ID" value="NZ_JAWXYB010000018.1"/>
</dbReference>
<proteinExistence type="predicted"/>
<dbReference type="GO" id="GO:0016787">
    <property type="term" value="F:hydrolase activity"/>
    <property type="evidence" value="ECO:0007669"/>
    <property type="project" value="UniProtKB-KW"/>
</dbReference>
<dbReference type="Pfam" id="PF14307">
    <property type="entry name" value="Glyco_tran_WbsX"/>
    <property type="match status" value="1"/>
</dbReference>
<accession>A0AAW9DMW4</accession>
<dbReference type="InterPro" id="IPR032719">
    <property type="entry name" value="WbsX"/>
</dbReference>